<keyword evidence="13" id="KW-1185">Reference proteome</keyword>
<dbReference type="FunFam" id="3.30.160.60:FF:000303">
    <property type="entry name" value="Zinc finger protein 41"/>
    <property type="match status" value="1"/>
</dbReference>
<keyword evidence="7" id="KW-0804">Transcription</keyword>
<dbReference type="GO" id="GO:0008270">
    <property type="term" value="F:zinc ion binding"/>
    <property type="evidence" value="ECO:0007669"/>
    <property type="project" value="UniProtKB-KW"/>
</dbReference>
<comment type="subcellular location">
    <subcellularLocation>
        <location evidence="1">Nucleus</location>
    </subcellularLocation>
</comment>
<feature type="domain" description="C2H2-type" evidence="11">
    <location>
        <begin position="184"/>
        <end position="217"/>
    </location>
</feature>
<dbReference type="PROSITE" id="PS50157">
    <property type="entry name" value="ZINC_FINGER_C2H2_2"/>
    <property type="match status" value="5"/>
</dbReference>
<proteinExistence type="predicted"/>
<dbReference type="InterPro" id="IPR051643">
    <property type="entry name" value="Transcr_Reg_ZincFinger"/>
</dbReference>
<evidence type="ECO:0000313" key="12">
    <source>
        <dbReference type="EMBL" id="KAG5455288.1"/>
    </source>
</evidence>
<dbReference type="SMART" id="SM00355">
    <property type="entry name" value="ZnF_C2H2"/>
    <property type="match status" value="5"/>
</dbReference>
<evidence type="ECO:0000256" key="1">
    <source>
        <dbReference type="ARBA" id="ARBA00004123"/>
    </source>
</evidence>
<comment type="caution">
    <text evidence="12">The sequence shown here is derived from an EMBL/GenBank/DDBJ whole genome shotgun (WGS) entry which is preliminary data.</text>
</comment>
<accession>A0A8T1N3D9</accession>
<feature type="domain" description="C2H2-type" evidence="11">
    <location>
        <begin position="608"/>
        <end position="636"/>
    </location>
</feature>
<dbReference type="EMBL" id="NIRI02000005">
    <property type="protein sequence ID" value="KAG5455288.1"/>
    <property type="molecule type" value="Genomic_DNA"/>
</dbReference>
<evidence type="ECO:0000256" key="4">
    <source>
        <dbReference type="ARBA" id="ARBA00022771"/>
    </source>
</evidence>
<reference evidence="12 13" key="2">
    <citation type="journal article" date="2021" name="Genomics">
        <title>High-quality reference genome for Clonorchis sinensis.</title>
        <authorList>
            <person name="Young N.D."/>
            <person name="Stroehlein A.J."/>
            <person name="Kinkar L."/>
            <person name="Wang T."/>
            <person name="Sohn W.M."/>
            <person name="Chang B.C.H."/>
            <person name="Kaur P."/>
            <person name="Weisz D."/>
            <person name="Dudchenko O."/>
            <person name="Aiden E.L."/>
            <person name="Korhonen P.K."/>
            <person name="Gasser R.B."/>
        </authorList>
    </citation>
    <scope>NUCLEOTIDE SEQUENCE [LARGE SCALE GENOMIC DNA]</scope>
    <source>
        <strain evidence="12">Cs-k2</strain>
    </source>
</reference>
<evidence type="ECO:0000256" key="3">
    <source>
        <dbReference type="ARBA" id="ARBA00022737"/>
    </source>
</evidence>
<feature type="region of interest" description="Disordered" evidence="10">
    <location>
        <begin position="536"/>
        <end position="558"/>
    </location>
</feature>
<name>A0A8T1N3D9_CLOSI</name>
<evidence type="ECO:0000256" key="5">
    <source>
        <dbReference type="ARBA" id="ARBA00022833"/>
    </source>
</evidence>
<feature type="compositionally biased region" description="Polar residues" evidence="10">
    <location>
        <begin position="536"/>
        <end position="546"/>
    </location>
</feature>
<dbReference type="PROSITE" id="PS00028">
    <property type="entry name" value="ZINC_FINGER_C2H2_1"/>
    <property type="match status" value="4"/>
</dbReference>
<evidence type="ECO:0000313" key="13">
    <source>
        <dbReference type="Proteomes" id="UP000286415"/>
    </source>
</evidence>
<feature type="region of interest" description="Disordered" evidence="10">
    <location>
        <begin position="48"/>
        <end position="69"/>
    </location>
</feature>
<dbReference type="OrthoDB" id="3437960at2759"/>
<feature type="domain" description="C2H2-type" evidence="11">
    <location>
        <begin position="580"/>
        <end position="607"/>
    </location>
</feature>
<feature type="domain" description="C2H2-type" evidence="11">
    <location>
        <begin position="637"/>
        <end position="664"/>
    </location>
</feature>
<dbReference type="GO" id="GO:0000981">
    <property type="term" value="F:DNA-binding transcription factor activity, RNA polymerase II-specific"/>
    <property type="evidence" value="ECO:0007669"/>
    <property type="project" value="TreeGrafter"/>
</dbReference>
<evidence type="ECO:0000256" key="7">
    <source>
        <dbReference type="ARBA" id="ARBA00023163"/>
    </source>
</evidence>
<keyword evidence="3" id="KW-0677">Repeat</keyword>
<protein>
    <recommendedName>
        <fullName evidence="11">C2H2-type domain-containing protein</fullName>
    </recommendedName>
</protein>
<dbReference type="AlphaFoldDB" id="A0A8T1N3D9"/>
<keyword evidence="4 9" id="KW-0863">Zinc-finger</keyword>
<feature type="compositionally biased region" description="Polar residues" evidence="10">
    <location>
        <begin position="56"/>
        <end position="68"/>
    </location>
</feature>
<evidence type="ECO:0000256" key="10">
    <source>
        <dbReference type="SAM" id="MobiDB-lite"/>
    </source>
</evidence>
<evidence type="ECO:0000259" key="11">
    <source>
        <dbReference type="PROSITE" id="PS50157"/>
    </source>
</evidence>
<feature type="domain" description="C2H2-type" evidence="11">
    <location>
        <begin position="156"/>
        <end position="183"/>
    </location>
</feature>
<dbReference type="Pfam" id="PF00096">
    <property type="entry name" value="zf-C2H2"/>
    <property type="match status" value="5"/>
</dbReference>
<feature type="region of interest" description="Disordered" evidence="10">
    <location>
        <begin position="661"/>
        <end position="680"/>
    </location>
</feature>
<organism evidence="12 13">
    <name type="scientific">Clonorchis sinensis</name>
    <name type="common">Chinese liver fluke</name>
    <dbReference type="NCBI Taxonomy" id="79923"/>
    <lineage>
        <taxon>Eukaryota</taxon>
        <taxon>Metazoa</taxon>
        <taxon>Spiralia</taxon>
        <taxon>Lophotrochozoa</taxon>
        <taxon>Platyhelminthes</taxon>
        <taxon>Trematoda</taxon>
        <taxon>Digenea</taxon>
        <taxon>Opisthorchiida</taxon>
        <taxon>Opisthorchiata</taxon>
        <taxon>Opisthorchiidae</taxon>
        <taxon>Clonorchis</taxon>
    </lineage>
</organism>
<dbReference type="InterPro" id="IPR013087">
    <property type="entry name" value="Znf_C2H2_type"/>
</dbReference>
<evidence type="ECO:0000256" key="2">
    <source>
        <dbReference type="ARBA" id="ARBA00022723"/>
    </source>
</evidence>
<reference evidence="12 13" key="1">
    <citation type="journal article" date="2018" name="Biotechnol. Adv.">
        <title>Improved genomic resources and new bioinformatic workflow for the carcinogenic parasite Clonorchis sinensis: Biotechnological implications.</title>
        <authorList>
            <person name="Wang D."/>
            <person name="Korhonen P.K."/>
            <person name="Gasser R.B."/>
            <person name="Young N.D."/>
        </authorList>
    </citation>
    <scope>NUCLEOTIDE SEQUENCE [LARGE SCALE GENOMIC DNA]</scope>
    <source>
        <strain evidence="12">Cs-k2</strain>
    </source>
</reference>
<dbReference type="FunFam" id="3.30.160.60:FF:001289">
    <property type="entry name" value="Zinc finger protein 574"/>
    <property type="match status" value="1"/>
</dbReference>
<dbReference type="InterPro" id="IPR036236">
    <property type="entry name" value="Znf_C2H2_sf"/>
</dbReference>
<dbReference type="FunFam" id="3.30.160.60:FF:000112">
    <property type="entry name" value="Mds1 and evi1 complex locus protein"/>
    <property type="match status" value="1"/>
</dbReference>
<sequence>MELWIAVLSVSKKAKTFHVCQYASHRCQHSGGYRTYSGLEISEPVQSDWEAPTELPSRNPSFQDSSEASWFPPHRTSPEVCPHYHGAQRKTAVSEHTTGVLSPFRHSAPFLQPDSQCCRRKDGGCYPYPGYRNIPLPDNTRRIRERNCVQAATTYHSCPICQKSFPVQAGLKQHMHVHSTFKPYVCEHCNRAYTQYSNLCRHTRLQPECRRHLRPKRSAVMTEQCTVSSSIDNLRVADIRMDSPEFSRNGSIEALDLSLPKAKPTVNGISQQPSILETTQSCPQGLASAHVIPFSQTVESVNTQAKETAARVPWIFSAALASLTARSLFFSDNLLSSKMCLSLDCLSRKVPVPMVQTSALFQRAHELMLKNSEIKHYSSGSSPIIPLRKHISVLTHTSMKPEAKLFNQPKFHYNCAEGPPEEAGWNDLWRTDEAANTGKVLGASQLMDTILSVVKRVNSSVFSQGQSQAKCPPNFVPSCSPNSSTNLDHQETPDVKIPSTSHSLLSVITKGNGHFSQLDISNGIDRINEQISSPNQSHAMEFSSPNLPEPTDPRQSGYREMTNKARDRIRYASQSNHCRYQCPYCVKSFPRSANLNRHLRTHTGEQPYQCEYCKRGFSISSNMQRHVRNIHQRERPFVCVVCSRAFAQRTNLDRHMRHHCAPRMKPAESSPISLTPIRPL</sequence>
<dbReference type="GO" id="GO:0000978">
    <property type="term" value="F:RNA polymerase II cis-regulatory region sequence-specific DNA binding"/>
    <property type="evidence" value="ECO:0007669"/>
    <property type="project" value="TreeGrafter"/>
</dbReference>
<gene>
    <name evidence="12" type="ORF">CSKR_105158</name>
</gene>
<evidence type="ECO:0000256" key="9">
    <source>
        <dbReference type="PROSITE-ProRule" id="PRU00042"/>
    </source>
</evidence>
<keyword evidence="6" id="KW-0805">Transcription regulation</keyword>
<evidence type="ECO:0000256" key="8">
    <source>
        <dbReference type="ARBA" id="ARBA00023242"/>
    </source>
</evidence>
<dbReference type="PANTHER" id="PTHR24396:SF25">
    <property type="entry name" value="ZINC FINGER PROTEIN 644"/>
    <property type="match status" value="1"/>
</dbReference>
<dbReference type="FunFam" id="3.30.160.60:FF:000446">
    <property type="entry name" value="Zinc finger protein"/>
    <property type="match status" value="1"/>
</dbReference>
<dbReference type="Gene3D" id="3.30.160.60">
    <property type="entry name" value="Classic Zinc Finger"/>
    <property type="match status" value="5"/>
</dbReference>
<keyword evidence="2" id="KW-0479">Metal-binding</keyword>
<dbReference type="GO" id="GO:0005634">
    <property type="term" value="C:nucleus"/>
    <property type="evidence" value="ECO:0007669"/>
    <property type="project" value="UniProtKB-SubCell"/>
</dbReference>
<dbReference type="SUPFAM" id="SSF57667">
    <property type="entry name" value="beta-beta-alpha zinc fingers"/>
    <property type="match status" value="3"/>
</dbReference>
<dbReference type="Proteomes" id="UP000286415">
    <property type="component" value="Unassembled WGS sequence"/>
</dbReference>
<evidence type="ECO:0000256" key="6">
    <source>
        <dbReference type="ARBA" id="ARBA00023015"/>
    </source>
</evidence>
<dbReference type="PANTHER" id="PTHR24396">
    <property type="entry name" value="ZINC FINGER PROTEIN"/>
    <property type="match status" value="1"/>
</dbReference>
<keyword evidence="5" id="KW-0862">Zinc</keyword>
<keyword evidence="8" id="KW-0539">Nucleus</keyword>